<dbReference type="EMBL" id="QVQT01000005">
    <property type="protein sequence ID" value="RFU15871.1"/>
    <property type="molecule type" value="Genomic_DNA"/>
</dbReference>
<dbReference type="GO" id="GO:0004077">
    <property type="term" value="F:biotin--[biotin carboxyl-carrier protein] ligase activity"/>
    <property type="evidence" value="ECO:0007669"/>
    <property type="project" value="UniProtKB-EC"/>
</dbReference>
<evidence type="ECO:0000259" key="5">
    <source>
        <dbReference type="PROSITE" id="PS51733"/>
    </source>
</evidence>
<dbReference type="InterPro" id="IPR045864">
    <property type="entry name" value="aa-tRNA-synth_II/BPL/LPL"/>
</dbReference>
<dbReference type="OrthoDB" id="9807064at2"/>
<dbReference type="Pfam" id="PF02237">
    <property type="entry name" value="BPL_C"/>
    <property type="match status" value="1"/>
</dbReference>
<accession>A0A372IMA1</accession>
<dbReference type="Gene3D" id="2.30.30.100">
    <property type="match status" value="1"/>
</dbReference>
<dbReference type="GO" id="GO:0005737">
    <property type="term" value="C:cytoplasm"/>
    <property type="evidence" value="ECO:0007669"/>
    <property type="project" value="TreeGrafter"/>
</dbReference>
<dbReference type="PANTHER" id="PTHR12835">
    <property type="entry name" value="BIOTIN PROTEIN LIGASE"/>
    <property type="match status" value="1"/>
</dbReference>
<sequence length="282" mass="30465">MDQSGRYSPQSAPATEDGFDLAAADAALAGTPFAGKLRYFPTIHSTNTYAMQQADAGAPEGMVYLADEQTAGRGRGAHAWSSPPGSGLYVSVLLRPRMAPADALWLSLAAGLAVRAAVEEVTSLRADLRWPNDLLLGRRKFCGILTELNAEVTRVRHAVVGIGINVHQEQFPEELRTLATSLCIETGRNWARQDLLLALLQSLQREVSALTSATNHAESILRRLEGASSWIRGRRVRVEEGEGFSGITEGLDARGFLVVRTAEGLRTVYSGGVREDHSATVR</sequence>
<dbReference type="Pfam" id="PF03099">
    <property type="entry name" value="BPL_LplA_LipB"/>
    <property type="match status" value="1"/>
</dbReference>
<organism evidence="6 7">
    <name type="scientific">Paracidobacterium acidisoli</name>
    <dbReference type="NCBI Taxonomy" id="2303751"/>
    <lineage>
        <taxon>Bacteria</taxon>
        <taxon>Pseudomonadati</taxon>
        <taxon>Acidobacteriota</taxon>
        <taxon>Terriglobia</taxon>
        <taxon>Terriglobales</taxon>
        <taxon>Acidobacteriaceae</taxon>
        <taxon>Paracidobacterium</taxon>
    </lineage>
</organism>
<dbReference type="InterPro" id="IPR004408">
    <property type="entry name" value="Biotin_CoA_COase_ligase"/>
</dbReference>
<reference evidence="6 7" key="1">
    <citation type="submission" date="2018-08" db="EMBL/GenBank/DDBJ databases">
        <title>Acidipila sp. 4G-K13, an acidobacterium isolated from forest soil.</title>
        <authorList>
            <person name="Gao Z.-H."/>
            <person name="Qiu L.-H."/>
        </authorList>
    </citation>
    <scope>NUCLEOTIDE SEQUENCE [LARGE SCALE GENOMIC DNA]</scope>
    <source>
        <strain evidence="6 7">4G-K13</strain>
    </source>
</reference>
<evidence type="ECO:0000256" key="3">
    <source>
        <dbReference type="ARBA" id="ARBA00024227"/>
    </source>
</evidence>
<feature type="domain" description="BPL/LPL catalytic" evidence="5">
    <location>
        <begin position="29"/>
        <end position="211"/>
    </location>
</feature>
<name>A0A372IMA1_9BACT</name>
<dbReference type="Gene3D" id="3.30.930.10">
    <property type="entry name" value="Bira Bifunctional Protein, Domain 2"/>
    <property type="match status" value="1"/>
</dbReference>
<evidence type="ECO:0000313" key="7">
    <source>
        <dbReference type="Proteomes" id="UP000264702"/>
    </source>
</evidence>
<dbReference type="AlphaFoldDB" id="A0A372IMA1"/>
<dbReference type="InterPro" id="IPR003142">
    <property type="entry name" value="BPL_C"/>
</dbReference>
<dbReference type="InterPro" id="IPR004143">
    <property type="entry name" value="BPL_LPL_catalytic"/>
</dbReference>
<gene>
    <name evidence="6" type="ORF">D0Y96_15700</name>
</gene>
<dbReference type="SUPFAM" id="SSF55681">
    <property type="entry name" value="Class II aaRS and biotin synthetases"/>
    <property type="match status" value="1"/>
</dbReference>
<evidence type="ECO:0000256" key="1">
    <source>
        <dbReference type="ARBA" id="ARBA00022598"/>
    </source>
</evidence>
<comment type="catalytic activity">
    <reaction evidence="4">
        <text>biotin + L-lysyl-[protein] + ATP = N(6)-biotinyl-L-lysyl-[protein] + AMP + diphosphate + H(+)</text>
        <dbReference type="Rhea" id="RHEA:11756"/>
        <dbReference type="Rhea" id="RHEA-COMP:9752"/>
        <dbReference type="Rhea" id="RHEA-COMP:10505"/>
        <dbReference type="ChEBI" id="CHEBI:15378"/>
        <dbReference type="ChEBI" id="CHEBI:29969"/>
        <dbReference type="ChEBI" id="CHEBI:30616"/>
        <dbReference type="ChEBI" id="CHEBI:33019"/>
        <dbReference type="ChEBI" id="CHEBI:57586"/>
        <dbReference type="ChEBI" id="CHEBI:83144"/>
        <dbReference type="ChEBI" id="CHEBI:456215"/>
        <dbReference type="EC" id="6.3.4.15"/>
    </reaction>
</comment>
<proteinExistence type="predicted"/>
<dbReference type="CDD" id="cd16442">
    <property type="entry name" value="BPL"/>
    <property type="match status" value="1"/>
</dbReference>
<keyword evidence="1 6" id="KW-0436">Ligase</keyword>
<dbReference type="Proteomes" id="UP000264702">
    <property type="component" value="Unassembled WGS sequence"/>
</dbReference>
<evidence type="ECO:0000256" key="4">
    <source>
        <dbReference type="ARBA" id="ARBA00047846"/>
    </source>
</evidence>
<dbReference type="NCBIfam" id="TIGR00121">
    <property type="entry name" value="birA_ligase"/>
    <property type="match status" value="1"/>
</dbReference>
<dbReference type="RefSeq" id="WP_117301735.1">
    <property type="nucleotide sequence ID" value="NZ_QVQT02000005.1"/>
</dbReference>
<dbReference type="PANTHER" id="PTHR12835:SF5">
    <property type="entry name" value="BIOTIN--PROTEIN LIGASE"/>
    <property type="match status" value="1"/>
</dbReference>
<evidence type="ECO:0000313" key="6">
    <source>
        <dbReference type="EMBL" id="RFU15871.1"/>
    </source>
</evidence>
<keyword evidence="2" id="KW-0092">Biotin</keyword>
<dbReference type="EC" id="6.3.4.15" evidence="3"/>
<dbReference type="PROSITE" id="PS51733">
    <property type="entry name" value="BPL_LPL_CATALYTIC"/>
    <property type="match status" value="1"/>
</dbReference>
<evidence type="ECO:0000256" key="2">
    <source>
        <dbReference type="ARBA" id="ARBA00023267"/>
    </source>
</evidence>
<protein>
    <recommendedName>
        <fullName evidence="3">biotin--[biotin carboxyl-carrier protein] ligase</fullName>
        <ecNumber evidence="3">6.3.4.15</ecNumber>
    </recommendedName>
</protein>
<keyword evidence="7" id="KW-1185">Reference proteome</keyword>
<comment type="caution">
    <text evidence="6">The sequence shown here is derived from an EMBL/GenBank/DDBJ whole genome shotgun (WGS) entry which is preliminary data.</text>
</comment>